<feature type="domain" description="KxDL" evidence="3">
    <location>
        <begin position="20"/>
        <end position="104"/>
    </location>
</feature>
<evidence type="ECO:0000313" key="5">
    <source>
        <dbReference type="Proteomes" id="UP001153076"/>
    </source>
</evidence>
<dbReference type="InterPro" id="IPR019371">
    <property type="entry name" value="KxDL_dom"/>
</dbReference>
<organism evidence="4 5">
    <name type="scientific">Carnegiea gigantea</name>
    <dbReference type="NCBI Taxonomy" id="171969"/>
    <lineage>
        <taxon>Eukaryota</taxon>
        <taxon>Viridiplantae</taxon>
        <taxon>Streptophyta</taxon>
        <taxon>Embryophyta</taxon>
        <taxon>Tracheophyta</taxon>
        <taxon>Spermatophyta</taxon>
        <taxon>Magnoliopsida</taxon>
        <taxon>eudicotyledons</taxon>
        <taxon>Gunneridae</taxon>
        <taxon>Pentapetalae</taxon>
        <taxon>Caryophyllales</taxon>
        <taxon>Cactineae</taxon>
        <taxon>Cactaceae</taxon>
        <taxon>Cactoideae</taxon>
        <taxon>Echinocereeae</taxon>
        <taxon>Carnegiea</taxon>
    </lineage>
</organism>
<name>A0A9Q1KMM5_9CARY</name>
<dbReference type="GO" id="GO:0099078">
    <property type="term" value="C:BORC complex"/>
    <property type="evidence" value="ECO:0007669"/>
    <property type="project" value="TreeGrafter"/>
</dbReference>
<dbReference type="OrthoDB" id="10258877at2759"/>
<protein>
    <recommendedName>
        <fullName evidence="3">KxDL domain-containing protein</fullName>
    </recommendedName>
</protein>
<keyword evidence="5" id="KW-1185">Reference proteome</keyword>
<comment type="similarity">
    <text evidence="1">Belongs to the KXD1 family.</text>
</comment>
<evidence type="ECO:0000256" key="1">
    <source>
        <dbReference type="ARBA" id="ARBA00005913"/>
    </source>
</evidence>
<dbReference type="GO" id="GO:0032418">
    <property type="term" value="P:lysosome localization"/>
    <property type="evidence" value="ECO:0007669"/>
    <property type="project" value="TreeGrafter"/>
</dbReference>
<feature type="region of interest" description="Disordered" evidence="2">
    <location>
        <begin position="222"/>
        <end position="258"/>
    </location>
</feature>
<evidence type="ECO:0000259" key="3">
    <source>
        <dbReference type="Pfam" id="PF10241"/>
    </source>
</evidence>
<dbReference type="PANTHER" id="PTHR13511">
    <property type="entry name" value="KXDL MOTIF-CONTAINING PROTEIN 1"/>
    <property type="match status" value="1"/>
</dbReference>
<dbReference type="Pfam" id="PF10241">
    <property type="entry name" value="KxDL"/>
    <property type="match status" value="1"/>
</dbReference>
<feature type="compositionally biased region" description="Low complexity" evidence="2">
    <location>
        <begin position="229"/>
        <end position="243"/>
    </location>
</feature>
<dbReference type="Proteomes" id="UP001153076">
    <property type="component" value="Unassembled WGS sequence"/>
</dbReference>
<proteinExistence type="inferred from homology"/>
<comment type="caution">
    <text evidence="4">The sequence shown here is derived from an EMBL/GenBank/DDBJ whole genome shotgun (WGS) entry which is preliminary data.</text>
</comment>
<sequence>MGESDKASIRAAASEVSREFRTLIDAEAIKSLKQTQDLILGRLQDGNAVLSHFNEYSENCFTDVMADFSRNTRLLKSMKADLDHIFLKLRSMKARILATYPDAFPEGPSEDSRPDLEMPAGMARNSNIISFHLDAKLKFHQPQLYLNAACSREERERRAREESARKLAVVGLARGLGEAVRATRSLESQPYPPPYYTSTHTEPFNVHGSEYPYYPPYYPPPPPYRNDLSTGSNSTPSSTPMGSLVGRGQSGTNIEIVR</sequence>
<dbReference type="EMBL" id="JAKOGI010000075">
    <property type="protein sequence ID" value="KAJ8445599.1"/>
    <property type="molecule type" value="Genomic_DNA"/>
</dbReference>
<dbReference type="PANTHER" id="PTHR13511:SF0">
    <property type="entry name" value="KXDL MOTIF-CONTAINING PROTEIN 1"/>
    <property type="match status" value="1"/>
</dbReference>
<dbReference type="InterPro" id="IPR039843">
    <property type="entry name" value="KXD1-like"/>
</dbReference>
<accession>A0A9Q1KMM5</accession>
<gene>
    <name evidence="4" type="ORF">Cgig2_018540</name>
</gene>
<dbReference type="AlphaFoldDB" id="A0A9Q1KMM5"/>
<reference evidence="4" key="1">
    <citation type="submission" date="2022-04" db="EMBL/GenBank/DDBJ databases">
        <title>Carnegiea gigantea Genome sequencing and assembly v2.</title>
        <authorList>
            <person name="Copetti D."/>
            <person name="Sanderson M.J."/>
            <person name="Burquez A."/>
            <person name="Wojciechowski M.F."/>
        </authorList>
    </citation>
    <scope>NUCLEOTIDE SEQUENCE</scope>
    <source>
        <strain evidence="4">SGP5-SGP5p</strain>
        <tissue evidence="4">Aerial part</tissue>
    </source>
</reference>
<evidence type="ECO:0000256" key="2">
    <source>
        <dbReference type="SAM" id="MobiDB-lite"/>
    </source>
</evidence>
<evidence type="ECO:0000313" key="4">
    <source>
        <dbReference type="EMBL" id="KAJ8445599.1"/>
    </source>
</evidence>